<protein>
    <submittedName>
        <fullName evidence="2">Uncharacterized protein</fullName>
    </submittedName>
</protein>
<proteinExistence type="predicted"/>
<comment type="caution">
    <text evidence="2">The sequence shown here is derived from an EMBL/GenBank/DDBJ whole genome shotgun (WGS) entry which is preliminary data.</text>
</comment>
<dbReference type="EMBL" id="JACEIK010001903">
    <property type="protein sequence ID" value="MCD7473013.1"/>
    <property type="molecule type" value="Genomic_DNA"/>
</dbReference>
<accession>A0ABS8TQD9</accession>
<evidence type="ECO:0000256" key="1">
    <source>
        <dbReference type="SAM" id="MobiDB-lite"/>
    </source>
</evidence>
<organism evidence="2 3">
    <name type="scientific">Datura stramonium</name>
    <name type="common">Jimsonweed</name>
    <name type="synonym">Common thornapple</name>
    <dbReference type="NCBI Taxonomy" id="4076"/>
    <lineage>
        <taxon>Eukaryota</taxon>
        <taxon>Viridiplantae</taxon>
        <taxon>Streptophyta</taxon>
        <taxon>Embryophyta</taxon>
        <taxon>Tracheophyta</taxon>
        <taxon>Spermatophyta</taxon>
        <taxon>Magnoliopsida</taxon>
        <taxon>eudicotyledons</taxon>
        <taxon>Gunneridae</taxon>
        <taxon>Pentapetalae</taxon>
        <taxon>asterids</taxon>
        <taxon>lamiids</taxon>
        <taxon>Solanales</taxon>
        <taxon>Solanaceae</taxon>
        <taxon>Solanoideae</taxon>
        <taxon>Datureae</taxon>
        <taxon>Datura</taxon>
    </lineage>
</organism>
<keyword evidence="3" id="KW-1185">Reference proteome</keyword>
<feature type="non-terminal residue" evidence="2">
    <location>
        <position position="1"/>
    </location>
</feature>
<evidence type="ECO:0000313" key="3">
    <source>
        <dbReference type="Proteomes" id="UP000823775"/>
    </source>
</evidence>
<dbReference type="Proteomes" id="UP000823775">
    <property type="component" value="Unassembled WGS sequence"/>
</dbReference>
<feature type="non-terminal residue" evidence="2">
    <location>
        <position position="143"/>
    </location>
</feature>
<sequence>ECPGARHYPVTREKQKMGKKEWKPTFDWRNGSGIMRAASLTRVGKLPTFEPAKCRYPPAVVGLAPVELTNCRLGPTKHRLKRRSGCKALGHCPDPYFTCASQVRNGKMPMWWWMSDFYPVFYKATEAHRCLAGLHLHFTGVPP</sequence>
<name>A0ABS8TQD9_DATST</name>
<feature type="compositionally biased region" description="Basic and acidic residues" evidence="1">
    <location>
        <begin position="10"/>
        <end position="20"/>
    </location>
</feature>
<feature type="region of interest" description="Disordered" evidence="1">
    <location>
        <begin position="1"/>
        <end position="20"/>
    </location>
</feature>
<evidence type="ECO:0000313" key="2">
    <source>
        <dbReference type="EMBL" id="MCD7473013.1"/>
    </source>
</evidence>
<reference evidence="2 3" key="1">
    <citation type="journal article" date="2021" name="BMC Genomics">
        <title>Datura genome reveals duplications of psychoactive alkaloid biosynthetic genes and high mutation rate following tissue culture.</title>
        <authorList>
            <person name="Rajewski A."/>
            <person name="Carter-House D."/>
            <person name="Stajich J."/>
            <person name="Litt A."/>
        </authorList>
    </citation>
    <scope>NUCLEOTIDE SEQUENCE [LARGE SCALE GENOMIC DNA]</scope>
    <source>
        <strain evidence="2">AR-01</strain>
    </source>
</reference>
<gene>
    <name evidence="2" type="ORF">HAX54_014547</name>
</gene>